<sequence length="418" mass="44105">MKLSSDGGSLVYSTYIGGSNDEEAYGIALDGSGNACITGFTHSRDYDVTSGAYQTYKNQTDRDVFFTKLNTTGTALVYSTFLGGRYADEGYAIAVDASGSAYITGSTQSDNFPTTLMAYQRTIRGSSDVFVAKFSSNGSLLYSTYIGGAMGKNIGYAIAVDRNGNAYITGQTTSTEYPTTPGAYQPDRSYSFFTNADAFVTKLNANGTALVYSTYLGGRGGEEGRGIGIDASGNAYVTGWTNSSDYDTTAGAFQTVSNGGYDAFLTKLNPTGTGLIYSTYLGGRYSDQAYGLVLDPGGNPYIVGQTDSDDFPVTNDAWQPTRGWGYDGFIAKFGLGSGAAALEGGHRVSFSVYPNPARGSFWVEVEEGGAFELVDAVGRVIGVYAVGRGGGEISVSLPAGLYFLRERKSGAVQKLIIE</sequence>
<gene>
    <name evidence="1" type="ORF">HGMM_F32H02C05</name>
</gene>
<dbReference type="Pfam" id="PF06739">
    <property type="entry name" value="SBBP"/>
    <property type="match status" value="4"/>
</dbReference>
<dbReference type="PANTHER" id="PTHR35580:SF1">
    <property type="entry name" value="PHYTASE-LIKE DOMAIN-CONTAINING PROTEIN"/>
    <property type="match status" value="1"/>
</dbReference>
<proteinExistence type="predicted"/>
<name>H5SIE6_9BACT</name>
<dbReference type="NCBIfam" id="TIGR04183">
    <property type="entry name" value="Por_Secre_tail"/>
    <property type="match status" value="1"/>
</dbReference>
<dbReference type="InterPro" id="IPR026444">
    <property type="entry name" value="Secre_tail"/>
</dbReference>
<reference evidence="1" key="2">
    <citation type="journal article" date="2012" name="PLoS ONE">
        <title>A Deeply Branching Thermophilic Bacterium with an Ancient Acetyl-CoA Pathway Dominates a Subsurface Ecosystem.</title>
        <authorList>
            <person name="Takami H."/>
            <person name="Noguchi H."/>
            <person name="Takaki Y."/>
            <person name="Uchiyama I."/>
            <person name="Toyoda A."/>
            <person name="Nishi S."/>
            <person name="Chee G.-J."/>
            <person name="Arai W."/>
            <person name="Nunoura T."/>
            <person name="Itoh T."/>
            <person name="Hattori M."/>
            <person name="Takai K."/>
        </authorList>
    </citation>
    <scope>NUCLEOTIDE SEQUENCE</scope>
</reference>
<organism evidence="1">
    <name type="scientific">uncultured Bacteroidota bacterium</name>
    <dbReference type="NCBI Taxonomy" id="152509"/>
    <lineage>
        <taxon>Bacteria</taxon>
        <taxon>Pseudomonadati</taxon>
        <taxon>Bacteroidota</taxon>
        <taxon>environmental samples</taxon>
    </lineage>
</organism>
<dbReference type="AlphaFoldDB" id="H5SIE6"/>
<dbReference type="InterPro" id="IPR010620">
    <property type="entry name" value="SBBP_repeat"/>
</dbReference>
<evidence type="ECO:0000313" key="1">
    <source>
        <dbReference type="EMBL" id="BAL55932.1"/>
    </source>
</evidence>
<accession>H5SIE6</accession>
<dbReference type="EMBL" id="AP011733">
    <property type="protein sequence ID" value="BAL55932.1"/>
    <property type="molecule type" value="Genomic_DNA"/>
</dbReference>
<reference evidence="1" key="1">
    <citation type="journal article" date="2005" name="Environ. Microbiol.">
        <title>Genetic and functional properties of uncultivated thermophilic crenarchaeotes from a subsurface gold mine as revealed by analysis of genome fragments.</title>
        <authorList>
            <person name="Nunoura T."/>
            <person name="Hirayama H."/>
            <person name="Takami H."/>
            <person name="Oida H."/>
            <person name="Nishi S."/>
            <person name="Shimamura S."/>
            <person name="Suzuki Y."/>
            <person name="Inagaki F."/>
            <person name="Takai K."/>
            <person name="Nealson K.H."/>
            <person name="Horikoshi K."/>
        </authorList>
    </citation>
    <scope>NUCLEOTIDE SEQUENCE</scope>
</reference>
<dbReference type="PANTHER" id="PTHR35580">
    <property type="entry name" value="CELL SURFACE GLYCOPROTEIN (S-LAYER PROTEIN)-LIKE PROTEIN"/>
    <property type="match status" value="1"/>
</dbReference>
<protein>
    <submittedName>
        <fullName evidence="1">Hypothetical conserved protein</fullName>
    </submittedName>
</protein>
<dbReference type="InterPro" id="IPR052918">
    <property type="entry name" value="Motility_Chemotaxis_Reg"/>
</dbReference>